<keyword evidence="3" id="KW-1133">Transmembrane helix</keyword>
<feature type="region of interest" description="Disordered" evidence="2">
    <location>
        <begin position="55"/>
        <end position="104"/>
    </location>
</feature>
<protein>
    <submittedName>
        <fullName evidence="4">Uncharacterized protein</fullName>
    </submittedName>
</protein>
<evidence type="ECO:0000256" key="2">
    <source>
        <dbReference type="SAM" id="MobiDB-lite"/>
    </source>
</evidence>
<reference evidence="4 5" key="1">
    <citation type="submission" date="2020-06" db="EMBL/GenBank/DDBJ databases">
        <title>Draft genome sequence of Lactic acid bacteria from Okinawan-style tofu.</title>
        <authorList>
            <person name="Takara I."/>
            <person name="Ikematsu S."/>
        </authorList>
    </citation>
    <scope>NUCLEOTIDE SEQUENCE [LARGE SCALE GENOMIC DNA]</scope>
    <source>
        <strain evidence="5">lg38</strain>
    </source>
</reference>
<gene>
    <name evidence="4" type="ORF">ikelab_16750</name>
</gene>
<proteinExistence type="predicted"/>
<feature type="compositionally biased region" description="Basic and acidic residues" evidence="2">
    <location>
        <begin position="70"/>
        <end position="83"/>
    </location>
</feature>
<keyword evidence="3" id="KW-0472">Membrane</keyword>
<organism evidence="4 5">
    <name type="scientific">Lactococcus garvieae</name>
    <dbReference type="NCBI Taxonomy" id="1363"/>
    <lineage>
        <taxon>Bacteria</taxon>
        <taxon>Bacillati</taxon>
        <taxon>Bacillota</taxon>
        <taxon>Bacilli</taxon>
        <taxon>Lactobacillales</taxon>
        <taxon>Streptococcaceae</taxon>
        <taxon>Lactococcus</taxon>
    </lineage>
</organism>
<name>A0A6L2ZXZ6_9LACT</name>
<feature type="coiled-coil region" evidence="1">
    <location>
        <begin position="125"/>
        <end position="165"/>
    </location>
</feature>
<accession>A0A6L2ZXZ6</accession>
<dbReference type="RefSeq" id="WP_176490552.1">
    <property type="nucleotide sequence ID" value="NZ_BLXU01000010.1"/>
</dbReference>
<evidence type="ECO:0000256" key="1">
    <source>
        <dbReference type="SAM" id="Coils"/>
    </source>
</evidence>
<keyword evidence="3" id="KW-0812">Transmembrane</keyword>
<evidence type="ECO:0000313" key="4">
    <source>
        <dbReference type="EMBL" id="GFO52400.1"/>
    </source>
</evidence>
<dbReference type="Proteomes" id="UP000504756">
    <property type="component" value="Unassembled WGS sequence"/>
</dbReference>
<comment type="caution">
    <text evidence="4">The sequence shown here is derived from an EMBL/GenBank/DDBJ whole genome shotgun (WGS) entry which is preliminary data.</text>
</comment>
<evidence type="ECO:0000256" key="3">
    <source>
        <dbReference type="SAM" id="Phobius"/>
    </source>
</evidence>
<keyword evidence="1" id="KW-0175">Coiled coil</keyword>
<evidence type="ECO:0000313" key="5">
    <source>
        <dbReference type="Proteomes" id="UP000504756"/>
    </source>
</evidence>
<feature type="transmembrane region" description="Helical" evidence="3">
    <location>
        <begin position="20"/>
        <end position="41"/>
    </location>
</feature>
<dbReference type="EMBL" id="BLXU01000010">
    <property type="protein sequence ID" value="GFO52400.1"/>
    <property type="molecule type" value="Genomic_DNA"/>
</dbReference>
<dbReference type="PROSITE" id="PS51257">
    <property type="entry name" value="PROKAR_LIPOPROTEIN"/>
    <property type="match status" value="1"/>
</dbReference>
<sequence length="175" mass="19674">MKIKSHKLRTFFLKNKNKSLSLLMWGGLFFILGCAMVLAYLGGYDQKEEASQAEKVHEVKQSRSISNSSKKTELPKAKEKEKSVVQPKVDTSEPPVVQTVSEIPQEPQSYTAQYGAYTGVSSVSYDEAYQKAKQAFDDAERARIEQEEQANRQAAEELKESILQQDPNAVVNIIQ</sequence>
<dbReference type="AlphaFoldDB" id="A0A6L2ZXZ6"/>